<comment type="similarity">
    <text evidence="3">Belongs to the RBT5 family.</text>
</comment>
<organism evidence="11 12">
    <name type="scientific">Cladobotryum mycophilum</name>
    <dbReference type="NCBI Taxonomy" id="491253"/>
    <lineage>
        <taxon>Eukaryota</taxon>
        <taxon>Fungi</taxon>
        <taxon>Dikarya</taxon>
        <taxon>Ascomycota</taxon>
        <taxon>Pezizomycotina</taxon>
        <taxon>Sordariomycetes</taxon>
        <taxon>Hypocreomycetidae</taxon>
        <taxon>Hypocreales</taxon>
        <taxon>Hypocreaceae</taxon>
        <taxon>Cladobotryum</taxon>
    </lineage>
</organism>
<keyword evidence="5" id="KW-0336">GPI-anchor</keyword>
<comment type="caution">
    <text evidence="11">The sequence shown here is derived from an EMBL/GenBank/DDBJ whole genome shotgun (WGS) entry which is preliminary data.</text>
</comment>
<keyword evidence="12" id="KW-1185">Reference proteome</keyword>
<dbReference type="InterPro" id="IPR008427">
    <property type="entry name" value="Extracellular_membr_CFEM_dom"/>
</dbReference>
<evidence type="ECO:0000256" key="8">
    <source>
        <dbReference type="ARBA" id="ARBA00023288"/>
    </source>
</evidence>
<gene>
    <name evidence="11" type="ORF">PT974_10580</name>
</gene>
<evidence type="ECO:0000256" key="9">
    <source>
        <dbReference type="SAM" id="SignalP"/>
    </source>
</evidence>
<name>A0ABR0SA89_9HYPO</name>
<dbReference type="Proteomes" id="UP001338125">
    <property type="component" value="Unassembled WGS sequence"/>
</dbReference>
<feature type="signal peptide" evidence="9">
    <location>
        <begin position="1"/>
        <end position="16"/>
    </location>
</feature>
<evidence type="ECO:0000256" key="2">
    <source>
        <dbReference type="ARBA" id="ARBA00004613"/>
    </source>
</evidence>
<keyword evidence="8" id="KW-0449">Lipoprotein</keyword>
<reference evidence="11 12" key="1">
    <citation type="submission" date="2024-01" db="EMBL/GenBank/DDBJ databases">
        <title>Complete genome of Cladobotryum mycophilum ATHUM6906.</title>
        <authorList>
            <person name="Christinaki A.C."/>
            <person name="Myridakis A.I."/>
            <person name="Kouvelis V.N."/>
        </authorList>
    </citation>
    <scope>NUCLEOTIDE SEQUENCE [LARGE SCALE GENOMIC DNA]</scope>
    <source>
        <strain evidence="11 12">ATHUM6906</strain>
    </source>
</reference>
<evidence type="ECO:0000313" key="11">
    <source>
        <dbReference type="EMBL" id="KAK5989082.1"/>
    </source>
</evidence>
<evidence type="ECO:0000256" key="4">
    <source>
        <dbReference type="ARBA" id="ARBA00022525"/>
    </source>
</evidence>
<keyword evidence="5" id="KW-0472">Membrane</keyword>
<keyword evidence="5" id="KW-0325">Glycoprotein</keyword>
<dbReference type="Pfam" id="PF05730">
    <property type="entry name" value="CFEM"/>
    <property type="match status" value="1"/>
</dbReference>
<sequence length="144" mass="15368">MKPTVILSALLTAALGAETTTTASGRRGVSQHRDMPKCAIACIKRAGVMVAGCKPDDTACFCQNFDRIMKNGRVCSERKCGAKTHVKKVVPAAIAICISRENETPPGANFEMMAFRQHERQQLVDSMGMIGGKNDGGDGGHESD</sequence>
<evidence type="ECO:0000256" key="6">
    <source>
        <dbReference type="ARBA" id="ARBA00022729"/>
    </source>
</evidence>
<evidence type="ECO:0000256" key="3">
    <source>
        <dbReference type="ARBA" id="ARBA00010031"/>
    </source>
</evidence>
<keyword evidence="4" id="KW-0964">Secreted</keyword>
<evidence type="ECO:0000256" key="5">
    <source>
        <dbReference type="ARBA" id="ARBA00022622"/>
    </source>
</evidence>
<comment type="subcellular location">
    <subcellularLocation>
        <location evidence="1">Membrane</location>
        <topology evidence="1">Lipid-anchor</topology>
        <topology evidence="1">GPI-anchor</topology>
    </subcellularLocation>
    <subcellularLocation>
        <location evidence="2">Secreted</location>
    </subcellularLocation>
</comment>
<evidence type="ECO:0000256" key="7">
    <source>
        <dbReference type="ARBA" id="ARBA00023157"/>
    </source>
</evidence>
<evidence type="ECO:0000256" key="1">
    <source>
        <dbReference type="ARBA" id="ARBA00004589"/>
    </source>
</evidence>
<proteinExistence type="inferred from homology"/>
<feature type="chain" id="PRO_5047443463" description="CFEM domain-containing protein" evidence="9">
    <location>
        <begin position="17"/>
        <end position="144"/>
    </location>
</feature>
<protein>
    <recommendedName>
        <fullName evidence="10">CFEM domain-containing protein</fullName>
    </recommendedName>
</protein>
<keyword evidence="6 9" id="KW-0732">Signal</keyword>
<accession>A0ABR0SA89</accession>
<feature type="domain" description="CFEM" evidence="10">
    <location>
        <begin position="33"/>
        <end position="97"/>
    </location>
</feature>
<evidence type="ECO:0000313" key="12">
    <source>
        <dbReference type="Proteomes" id="UP001338125"/>
    </source>
</evidence>
<dbReference type="EMBL" id="JAVFKD010000015">
    <property type="protein sequence ID" value="KAK5989082.1"/>
    <property type="molecule type" value="Genomic_DNA"/>
</dbReference>
<evidence type="ECO:0000259" key="10">
    <source>
        <dbReference type="Pfam" id="PF05730"/>
    </source>
</evidence>
<keyword evidence="7" id="KW-1015">Disulfide bond</keyword>